<dbReference type="InterPro" id="IPR013786">
    <property type="entry name" value="AcylCoA_DH/ox_N"/>
</dbReference>
<dbReference type="PANTHER" id="PTHR43831">
    <property type="entry name" value="ISOBUTYRYL-COA DEHYDROGENASE"/>
    <property type="match status" value="1"/>
</dbReference>
<feature type="domain" description="Acyl-CoA oxidase/dehydrogenase middle" evidence="7">
    <location>
        <begin position="142"/>
        <end position="254"/>
    </location>
</feature>
<evidence type="ECO:0000313" key="10">
    <source>
        <dbReference type="Proteomes" id="UP001248581"/>
    </source>
</evidence>
<dbReference type="PROSITE" id="PS00073">
    <property type="entry name" value="ACYL_COA_DH_2"/>
    <property type="match status" value="1"/>
</dbReference>
<comment type="similarity">
    <text evidence="2 5">Belongs to the acyl-CoA dehydrogenase family.</text>
</comment>
<feature type="domain" description="Acyl-CoA dehydrogenase/oxidase C-terminal" evidence="6">
    <location>
        <begin position="276"/>
        <end position="407"/>
    </location>
</feature>
<dbReference type="SUPFAM" id="SSF56645">
    <property type="entry name" value="Acyl-CoA dehydrogenase NM domain-like"/>
    <property type="match status" value="1"/>
</dbReference>
<keyword evidence="4 5" id="KW-0274">FAD</keyword>
<dbReference type="InterPro" id="IPR006091">
    <property type="entry name" value="Acyl-CoA_Oxase/DH_mid-dom"/>
</dbReference>
<evidence type="ECO:0000256" key="4">
    <source>
        <dbReference type="ARBA" id="ARBA00022827"/>
    </source>
</evidence>
<feature type="domain" description="Acyl-CoA dehydrogenase/oxidase N-terminal" evidence="8">
    <location>
        <begin position="22"/>
        <end position="131"/>
    </location>
</feature>
<evidence type="ECO:0000256" key="2">
    <source>
        <dbReference type="ARBA" id="ARBA00009347"/>
    </source>
</evidence>
<dbReference type="InterPro" id="IPR006089">
    <property type="entry name" value="Acyl-CoA_DH_CS"/>
</dbReference>
<keyword evidence="10" id="KW-1185">Reference proteome</keyword>
<comment type="cofactor">
    <cofactor evidence="1 5">
        <name>FAD</name>
        <dbReference type="ChEBI" id="CHEBI:57692"/>
    </cofactor>
</comment>
<accession>A0ABY9TEI9</accession>
<dbReference type="InterPro" id="IPR036250">
    <property type="entry name" value="AcylCo_DH-like_C"/>
</dbReference>
<gene>
    <name evidence="9" type="ORF">RI845_11355</name>
</gene>
<dbReference type="InterPro" id="IPR052547">
    <property type="entry name" value="Mito_Isobutyryl-CoADH"/>
</dbReference>
<dbReference type="RefSeq" id="WP_348386285.1">
    <property type="nucleotide sequence ID" value="NZ_CP134146.1"/>
</dbReference>
<keyword evidence="5 9" id="KW-0560">Oxidoreductase</keyword>
<protein>
    <submittedName>
        <fullName evidence="9">Acyl-CoA dehydrogenase family protein</fullName>
        <ecNumber evidence="9">1.-.-.-</ecNumber>
    </submittedName>
</protein>
<dbReference type="EC" id="1.-.-.-" evidence="9"/>
<sequence length="426" mass="46730">MFVFDDVPLPKLGLTGLEGMMSEEELAIQEVAHRFAEDIMRPIGEKMDKLTAEQAVSEDSPVWEFYQKLDESGIFDLEAIGGMSNEEKARILPIILEEFAWGDAGLTLLSMVTHFAAITAVSTGKAELIERFAHLRGCWIGTQPDRGSDVLDIDKTESIPGSKHGRGNLIARVDGDELVISGQTSAWVSGAPLAECGLMYTQCDYGDGIYREDGGLHYVGVLVPFDLPGFSRGLPLEKLGLRSLPQGELYFDEVRVPMSYVIAGKDTAYPSFFGSLTFGNMEMSVTYTGIARAAYEHALDYVHERKQGGGVIINHQSVRVRLFDMFRNVEACRAMAHRAFNYNYGPNGPHLLGSATAKTFVTKTSVDVTSEALQMFGGNGLTKEYPLEKLFRDARAGLITDGENNVLSLKGGTMLSNIFKDKHGLT</sequence>
<dbReference type="Pfam" id="PF02770">
    <property type="entry name" value="Acyl-CoA_dh_M"/>
    <property type="match status" value="1"/>
</dbReference>
<proteinExistence type="inferred from homology"/>
<dbReference type="GO" id="GO:0016491">
    <property type="term" value="F:oxidoreductase activity"/>
    <property type="evidence" value="ECO:0007669"/>
    <property type="project" value="UniProtKB-KW"/>
</dbReference>
<dbReference type="Gene3D" id="1.20.140.10">
    <property type="entry name" value="Butyryl-CoA Dehydrogenase, subunit A, domain 3"/>
    <property type="match status" value="1"/>
</dbReference>
<keyword evidence="3 5" id="KW-0285">Flavoprotein</keyword>
<name>A0ABY9TEI9_9GAMM</name>
<evidence type="ECO:0000313" key="9">
    <source>
        <dbReference type="EMBL" id="WNC67121.1"/>
    </source>
</evidence>
<reference evidence="10" key="1">
    <citation type="submission" date="2023-09" db="EMBL/GenBank/DDBJ databases">
        <authorList>
            <person name="Li S."/>
            <person name="Li X."/>
            <person name="Zhang C."/>
            <person name="Zhao Z."/>
        </authorList>
    </citation>
    <scope>NUCLEOTIDE SEQUENCE [LARGE SCALE GENOMIC DNA]</scope>
    <source>
        <strain evidence="10">SQ345</strain>
    </source>
</reference>
<dbReference type="Pfam" id="PF02771">
    <property type="entry name" value="Acyl-CoA_dh_N"/>
    <property type="match status" value="1"/>
</dbReference>
<dbReference type="InterPro" id="IPR046373">
    <property type="entry name" value="Acyl-CoA_Oxase/DH_mid-dom_sf"/>
</dbReference>
<dbReference type="CDD" id="cd00567">
    <property type="entry name" value="ACAD"/>
    <property type="match status" value="1"/>
</dbReference>
<dbReference type="InterPro" id="IPR009100">
    <property type="entry name" value="AcylCoA_DH/oxidase_NM_dom_sf"/>
</dbReference>
<dbReference type="Gene3D" id="2.40.110.10">
    <property type="entry name" value="Butyryl-CoA Dehydrogenase, subunit A, domain 2"/>
    <property type="match status" value="1"/>
</dbReference>
<dbReference type="InterPro" id="IPR037069">
    <property type="entry name" value="AcylCoA_DH/ox_N_sf"/>
</dbReference>
<evidence type="ECO:0000259" key="8">
    <source>
        <dbReference type="Pfam" id="PF02771"/>
    </source>
</evidence>
<dbReference type="SUPFAM" id="SSF47203">
    <property type="entry name" value="Acyl-CoA dehydrogenase C-terminal domain-like"/>
    <property type="match status" value="1"/>
</dbReference>
<dbReference type="Proteomes" id="UP001248581">
    <property type="component" value="Chromosome"/>
</dbReference>
<dbReference type="Pfam" id="PF00441">
    <property type="entry name" value="Acyl-CoA_dh_1"/>
    <property type="match status" value="1"/>
</dbReference>
<evidence type="ECO:0000256" key="3">
    <source>
        <dbReference type="ARBA" id="ARBA00022630"/>
    </source>
</evidence>
<evidence type="ECO:0000256" key="5">
    <source>
        <dbReference type="RuleBase" id="RU362125"/>
    </source>
</evidence>
<dbReference type="PANTHER" id="PTHR43831:SF1">
    <property type="entry name" value="ISOBUTYRYL-COA DEHYDROGENASE, MITOCHONDRIAL"/>
    <property type="match status" value="1"/>
</dbReference>
<evidence type="ECO:0000256" key="1">
    <source>
        <dbReference type="ARBA" id="ARBA00001974"/>
    </source>
</evidence>
<dbReference type="InterPro" id="IPR009075">
    <property type="entry name" value="AcylCo_DH/oxidase_C"/>
</dbReference>
<evidence type="ECO:0000259" key="7">
    <source>
        <dbReference type="Pfam" id="PF02770"/>
    </source>
</evidence>
<dbReference type="Gene3D" id="1.10.540.10">
    <property type="entry name" value="Acyl-CoA dehydrogenase/oxidase, N-terminal domain"/>
    <property type="match status" value="1"/>
</dbReference>
<organism evidence="9 10">
    <name type="scientific">Thalassotalea nanhaiensis</name>
    <dbReference type="NCBI Taxonomy" id="3065648"/>
    <lineage>
        <taxon>Bacteria</taxon>
        <taxon>Pseudomonadati</taxon>
        <taxon>Pseudomonadota</taxon>
        <taxon>Gammaproteobacteria</taxon>
        <taxon>Alteromonadales</taxon>
        <taxon>Colwelliaceae</taxon>
        <taxon>Thalassotalea</taxon>
    </lineage>
</organism>
<evidence type="ECO:0000259" key="6">
    <source>
        <dbReference type="Pfam" id="PF00441"/>
    </source>
</evidence>
<dbReference type="EMBL" id="CP134146">
    <property type="protein sequence ID" value="WNC67121.1"/>
    <property type="molecule type" value="Genomic_DNA"/>
</dbReference>